<keyword evidence="9 13" id="KW-0067">ATP-binding</keyword>
<keyword evidence="7 13" id="KW-0547">Nucleotide-binding</keyword>
<dbReference type="KEGG" id="meg:DKB62_10685"/>
<keyword evidence="4 13" id="KW-0963">Cytoplasm</keyword>
<proteinExistence type="inferred from homology"/>
<comment type="cofactor">
    <cofactor evidence="13">
        <name>Zn(2+)</name>
        <dbReference type="ChEBI" id="CHEBI:29105"/>
    </cofactor>
    <text evidence="13">Binds 1 zinc ion per subunit.</text>
</comment>
<dbReference type="CDD" id="cd00672">
    <property type="entry name" value="CysRS_core"/>
    <property type="match status" value="1"/>
</dbReference>
<dbReference type="InterPro" id="IPR015803">
    <property type="entry name" value="Cys-tRNA-ligase"/>
</dbReference>
<dbReference type="Proteomes" id="UP000254337">
    <property type="component" value="Chromosome"/>
</dbReference>
<dbReference type="OrthoDB" id="9815130at2"/>
<dbReference type="SUPFAM" id="SSF52374">
    <property type="entry name" value="Nucleotidylyl transferase"/>
    <property type="match status" value="1"/>
</dbReference>
<feature type="binding site" evidence="13">
    <location>
        <position position="239"/>
    </location>
    <ligand>
        <name>Zn(2+)</name>
        <dbReference type="ChEBI" id="CHEBI:29105"/>
    </ligand>
</feature>
<evidence type="ECO:0000256" key="1">
    <source>
        <dbReference type="ARBA" id="ARBA00004496"/>
    </source>
</evidence>
<evidence type="ECO:0000256" key="13">
    <source>
        <dbReference type="HAMAP-Rule" id="MF_00041"/>
    </source>
</evidence>
<dbReference type="Pfam" id="PF23493">
    <property type="entry name" value="CysS_C"/>
    <property type="match status" value="1"/>
</dbReference>
<evidence type="ECO:0000256" key="7">
    <source>
        <dbReference type="ARBA" id="ARBA00022741"/>
    </source>
</evidence>
<dbReference type="SUPFAM" id="SSF47323">
    <property type="entry name" value="Anticodon-binding domain of a subclass of class I aminoacyl-tRNA synthetases"/>
    <property type="match status" value="1"/>
</dbReference>
<dbReference type="Gene3D" id="1.20.120.1910">
    <property type="entry name" value="Cysteine-tRNA ligase, C-terminal anti-codon recognition domain"/>
    <property type="match status" value="1"/>
</dbReference>
<dbReference type="InterPro" id="IPR015273">
    <property type="entry name" value="Cys-tRNA-synt_Ia_DALR"/>
</dbReference>
<dbReference type="PRINTS" id="PR00983">
    <property type="entry name" value="TRNASYNTHCYS"/>
</dbReference>
<evidence type="ECO:0000256" key="10">
    <source>
        <dbReference type="ARBA" id="ARBA00022917"/>
    </source>
</evidence>
<evidence type="ECO:0000256" key="9">
    <source>
        <dbReference type="ARBA" id="ARBA00022840"/>
    </source>
</evidence>
<keyword evidence="10 13" id="KW-0648">Protein biosynthesis</keyword>
<comment type="catalytic activity">
    <reaction evidence="12 13">
        <text>tRNA(Cys) + L-cysteine + ATP = L-cysteinyl-tRNA(Cys) + AMP + diphosphate</text>
        <dbReference type="Rhea" id="RHEA:17773"/>
        <dbReference type="Rhea" id="RHEA-COMP:9661"/>
        <dbReference type="Rhea" id="RHEA-COMP:9679"/>
        <dbReference type="ChEBI" id="CHEBI:30616"/>
        <dbReference type="ChEBI" id="CHEBI:33019"/>
        <dbReference type="ChEBI" id="CHEBI:35235"/>
        <dbReference type="ChEBI" id="CHEBI:78442"/>
        <dbReference type="ChEBI" id="CHEBI:78517"/>
        <dbReference type="ChEBI" id="CHEBI:456215"/>
        <dbReference type="EC" id="6.1.1.16"/>
    </reaction>
</comment>
<keyword evidence="11 13" id="KW-0030">Aminoacyl-tRNA synthetase</keyword>
<dbReference type="GO" id="GO:0006423">
    <property type="term" value="P:cysteinyl-tRNA aminoacylation"/>
    <property type="evidence" value="ECO:0007669"/>
    <property type="project" value="UniProtKB-UniRule"/>
</dbReference>
<dbReference type="GO" id="GO:0008270">
    <property type="term" value="F:zinc ion binding"/>
    <property type="evidence" value="ECO:0007669"/>
    <property type="project" value="UniProtKB-UniRule"/>
</dbReference>
<dbReference type="NCBIfam" id="TIGR00435">
    <property type="entry name" value="cysS"/>
    <property type="match status" value="1"/>
</dbReference>
<dbReference type="PANTHER" id="PTHR10890:SF3">
    <property type="entry name" value="CYSTEINE--TRNA LIGASE, CYTOPLASMIC"/>
    <property type="match status" value="1"/>
</dbReference>
<keyword evidence="5 13" id="KW-0436">Ligase</keyword>
<dbReference type="GO" id="GO:0004817">
    <property type="term" value="F:cysteine-tRNA ligase activity"/>
    <property type="evidence" value="ECO:0007669"/>
    <property type="project" value="UniProtKB-UniRule"/>
</dbReference>
<dbReference type="InterPro" id="IPR024909">
    <property type="entry name" value="Cys-tRNA/MSH_ligase"/>
</dbReference>
<keyword evidence="6 13" id="KW-0479">Metal-binding</keyword>
<keyword evidence="8 13" id="KW-0862">Zinc</keyword>
<keyword evidence="16" id="KW-1185">Reference proteome</keyword>
<dbReference type="FunFam" id="3.40.50.620:FF:000009">
    <property type="entry name" value="Cysteine--tRNA ligase"/>
    <property type="match status" value="1"/>
</dbReference>
<dbReference type="Gene3D" id="3.40.50.620">
    <property type="entry name" value="HUPs"/>
    <property type="match status" value="1"/>
</dbReference>
<accession>A0A346B1J7</accession>
<dbReference type="HAMAP" id="MF_00041">
    <property type="entry name" value="Cys_tRNA_synth"/>
    <property type="match status" value="1"/>
</dbReference>
<dbReference type="PANTHER" id="PTHR10890">
    <property type="entry name" value="CYSTEINYL-TRNA SYNTHETASE"/>
    <property type="match status" value="1"/>
</dbReference>
<dbReference type="GO" id="GO:0005829">
    <property type="term" value="C:cytosol"/>
    <property type="evidence" value="ECO:0007669"/>
    <property type="project" value="TreeGrafter"/>
</dbReference>
<evidence type="ECO:0000256" key="12">
    <source>
        <dbReference type="ARBA" id="ARBA00047398"/>
    </source>
</evidence>
<dbReference type="InterPro" id="IPR056411">
    <property type="entry name" value="CysS_C"/>
</dbReference>
<dbReference type="InterPro" id="IPR032678">
    <property type="entry name" value="tRNA-synt_1_cat_dom"/>
</dbReference>
<reference evidence="15 16" key="1">
    <citation type="submission" date="2018-05" db="EMBL/GenBank/DDBJ databases">
        <title>Complete genome sequence of Megasphaera sp. AJH120T, isolated from the ceca of a chicken.</title>
        <authorList>
            <person name="Maki J."/>
            <person name="Looft T."/>
        </authorList>
    </citation>
    <scope>NUCLEOTIDE SEQUENCE [LARGE SCALE GENOMIC DNA]</scope>
    <source>
        <strain evidence="15 16">AJH120</strain>
    </source>
</reference>
<comment type="caution">
    <text evidence="13">Lacks conserved residue(s) required for the propagation of feature annotation.</text>
</comment>
<dbReference type="AlphaFoldDB" id="A0A346B1J7"/>
<evidence type="ECO:0000256" key="4">
    <source>
        <dbReference type="ARBA" id="ARBA00022490"/>
    </source>
</evidence>
<feature type="binding site" evidence="13">
    <location>
        <position position="271"/>
    </location>
    <ligand>
        <name>ATP</name>
        <dbReference type="ChEBI" id="CHEBI:30616"/>
    </ligand>
</feature>
<evidence type="ECO:0000313" key="15">
    <source>
        <dbReference type="EMBL" id="AXL21990.1"/>
    </source>
</evidence>
<evidence type="ECO:0000256" key="5">
    <source>
        <dbReference type="ARBA" id="ARBA00022598"/>
    </source>
</evidence>
<dbReference type="Pfam" id="PF09190">
    <property type="entry name" value="DALR_2"/>
    <property type="match status" value="1"/>
</dbReference>
<evidence type="ECO:0000256" key="3">
    <source>
        <dbReference type="ARBA" id="ARBA00011245"/>
    </source>
</evidence>
<evidence type="ECO:0000256" key="8">
    <source>
        <dbReference type="ARBA" id="ARBA00022833"/>
    </source>
</evidence>
<dbReference type="InterPro" id="IPR014729">
    <property type="entry name" value="Rossmann-like_a/b/a_fold"/>
</dbReference>
<comment type="similarity">
    <text evidence="2 13">Belongs to the class-I aminoacyl-tRNA synthetase family.</text>
</comment>
<organism evidence="15 16">
    <name type="scientific">Megasphaera stantonii</name>
    <dbReference type="NCBI Taxonomy" id="2144175"/>
    <lineage>
        <taxon>Bacteria</taxon>
        <taxon>Bacillati</taxon>
        <taxon>Bacillota</taxon>
        <taxon>Negativicutes</taxon>
        <taxon>Veillonellales</taxon>
        <taxon>Veillonellaceae</taxon>
        <taxon>Megasphaera</taxon>
    </lineage>
</organism>
<dbReference type="GO" id="GO:0005524">
    <property type="term" value="F:ATP binding"/>
    <property type="evidence" value="ECO:0007669"/>
    <property type="project" value="UniProtKB-UniRule"/>
</dbReference>
<dbReference type="RefSeq" id="WP_087476943.1">
    <property type="nucleotide sequence ID" value="NZ_CALYAU010000017.1"/>
</dbReference>
<name>A0A346B1J7_9FIRM</name>
<feature type="short sequence motif" description="'KMSKS' region" evidence="13">
    <location>
        <begin position="268"/>
        <end position="272"/>
    </location>
</feature>
<gene>
    <name evidence="13" type="primary">cysS</name>
    <name evidence="15" type="ORF">DKB62_10685</name>
</gene>
<evidence type="ECO:0000256" key="11">
    <source>
        <dbReference type="ARBA" id="ARBA00023146"/>
    </source>
</evidence>
<comment type="subunit">
    <text evidence="3 13">Monomer.</text>
</comment>
<dbReference type="SMART" id="SM00840">
    <property type="entry name" value="DALR_2"/>
    <property type="match status" value="1"/>
</dbReference>
<comment type="subcellular location">
    <subcellularLocation>
        <location evidence="1 13">Cytoplasm</location>
    </subcellularLocation>
</comment>
<dbReference type="Pfam" id="PF01406">
    <property type="entry name" value="tRNA-synt_1e"/>
    <property type="match status" value="1"/>
</dbReference>
<feature type="binding site" evidence="13">
    <location>
        <position position="30"/>
    </location>
    <ligand>
        <name>Zn(2+)</name>
        <dbReference type="ChEBI" id="CHEBI:29105"/>
    </ligand>
</feature>
<feature type="binding site" evidence="13">
    <location>
        <position position="210"/>
    </location>
    <ligand>
        <name>Zn(2+)</name>
        <dbReference type="ChEBI" id="CHEBI:29105"/>
    </ligand>
</feature>
<evidence type="ECO:0000256" key="6">
    <source>
        <dbReference type="ARBA" id="ARBA00022723"/>
    </source>
</evidence>
<evidence type="ECO:0000256" key="2">
    <source>
        <dbReference type="ARBA" id="ARBA00005594"/>
    </source>
</evidence>
<evidence type="ECO:0000259" key="14">
    <source>
        <dbReference type="SMART" id="SM00840"/>
    </source>
</evidence>
<evidence type="ECO:0000313" key="16">
    <source>
        <dbReference type="Proteomes" id="UP000254337"/>
    </source>
</evidence>
<dbReference type="EMBL" id="CP029462">
    <property type="protein sequence ID" value="AXL21990.1"/>
    <property type="molecule type" value="Genomic_DNA"/>
</dbReference>
<sequence length="481" mass="54726">MRELKVYNTLTRKKETFTPVTPGQVKMYVCGITPYNHSHMGNARPFVTWDVIKRYLEHLGYEVTHIQNFTDVDDKIINAANGEGVTWDTISNRYIASYFDVMDKLHVRRADKYPRVSEHMEEIIHMIEVLIEKGFAYVIDNDVYYSVEKFAGYGKLSGRSLDDMMAGARIEVDDRKHNPMDFALWKGAKPGEPSWESPWGPGRPGWHIECSAMSNKYLGDTFDFHGGGSDLIFPHHENEIAQSEAYTGKKPMVRYWLHNGFITINSEKMSKSLNNFFLVKDVLEHYNPDALRFFLISNHYRSPLDFSDERLEEMTRSLERLGTSIDNVLELLDMPAGAKSEEAAQLMADAKANEEAFEEAMCDDFNTALASAAMFDLAKKVNIYKDAVVNNGVPVDSSVVSEVKRIFKTMTDILGILEERWSGQKGSASSKDYNDLMDAILEIRQECRAQKQYALADAIRDKLAALGITIEDSPQGARWKK</sequence>
<feature type="domain" description="Cysteinyl-tRNA synthetase class Ia DALR" evidence="14">
    <location>
        <begin position="356"/>
        <end position="422"/>
    </location>
</feature>
<protein>
    <recommendedName>
        <fullName evidence="13">Cysteine--tRNA ligase</fullName>
        <ecNumber evidence="13">6.1.1.16</ecNumber>
    </recommendedName>
    <alternativeName>
        <fullName evidence="13">Cysteinyl-tRNA synthetase</fullName>
        <shortName evidence="13">CysRS</shortName>
    </alternativeName>
</protein>
<dbReference type="EC" id="6.1.1.16" evidence="13"/>
<dbReference type="InterPro" id="IPR009080">
    <property type="entry name" value="tRNAsynth_Ia_anticodon-bd"/>
</dbReference>
<feature type="binding site" evidence="13">
    <location>
        <position position="235"/>
    </location>
    <ligand>
        <name>Zn(2+)</name>
        <dbReference type="ChEBI" id="CHEBI:29105"/>
    </ligand>
</feature>